<sequence>MSFFMPTKVLYGKDTVLKNRELIRNLGENFLIITGKSSRRNGSLEDLLDVLEGKNVQIYDETPENPPTDIIKPIAQKYYDVDVVIGLGGGSPMDAAKAVAVLIENPHLSAEDLYDKTKYSRAKTIVCIPTTAGTGSEVTQYSVLTFNGKKRGFSHDCVFPKVSFVDYKYTMTLGKNLTISTALDALSHAMEGYISLKSTPFSDTLAIESMKIIKEYLPKLLDDPENEFYRERIMFASTLAGMVIAQTGTTIAHALGYNLTTDKDVKHGLATAVFLPFELREASKFVKEKVDTVLKIFDGSLYEFFALIGLRLDINVSDEEINKWANIASTASHIASTPGNYDLERIKLAYEEMREKFVF</sequence>
<dbReference type="EMBL" id="CP000771">
    <property type="protein sequence ID" value="ABS59919.1"/>
    <property type="molecule type" value="Genomic_DNA"/>
</dbReference>
<reference evidence="4 5" key="1">
    <citation type="submission" date="2007-07" db="EMBL/GenBank/DDBJ databases">
        <title>Complete sequence of Fervidobacterium nodosum Rt17-B1.</title>
        <authorList>
            <consortium name="US DOE Joint Genome Institute"/>
            <person name="Copeland A."/>
            <person name="Lucas S."/>
            <person name="Lapidus A."/>
            <person name="Barry K."/>
            <person name="Glavina del Rio T."/>
            <person name="Dalin E."/>
            <person name="Tice H."/>
            <person name="Pitluck S."/>
            <person name="Saunders E."/>
            <person name="Brettin T."/>
            <person name="Bruce D."/>
            <person name="Detter J.C."/>
            <person name="Han C."/>
            <person name="Schmutz J."/>
            <person name="Larimer F."/>
            <person name="Land M."/>
            <person name="Hauser L."/>
            <person name="Kyrpides N."/>
            <person name="Mikhailova N."/>
            <person name="Nelson K."/>
            <person name="Gogarten J.P."/>
            <person name="Noll K."/>
            <person name="Richardson P."/>
        </authorList>
    </citation>
    <scope>NUCLEOTIDE SEQUENCE [LARGE SCALE GENOMIC DNA]</scope>
    <source>
        <strain evidence="5">ATCC 35602 / DSM 5306 / Rt17-B1</strain>
    </source>
</reference>
<dbReference type="Gene3D" id="3.40.50.1970">
    <property type="match status" value="1"/>
</dbReference>
<organism evidence="4 5">
    <name type="scientific">Fervidobacterium nodosum (strain ATCC 35602 / DSM 5306 / Rt17-B1)</name>
    <dbReference type="NCBI Taxonomy" id="381764"/>
    <lineage>
        <taxon>Bacteria</taxon>
        <taxon>Thermotogati</taxon>
        <taxon>Thermotogota</taxon>
        <taxon>Thermotogae</taxon>
        <taxon>Thermotogales</taxon>
        <taxon>Fervidobacteriaceae</taxon>
        <taxon>Fervidobacterium</taxon>
    </lineage>
</organism>
<dbReference type="Pfam" id="PF25137">
    <property type="entry name" value="ADH_Fe_C"/>
    <property type="match status" value="1"/>
</dbReference>
<feature type="domain" description="Alcohol dehydrogenase iron-type/glycerol dehydrogenase GldA" evidence="2">
    <location>
        <begin position="6"/>
        <end position="166"/>
    </location>
</feature>
<dbReference type="STRING" id="381764.Fnod_0048"/>
<dbReference type="Gene3D" id="1.20.1090.10">
    <property type="entry name" value="Dehydroquinate synthase-like - alpha domain"/>
    <property type="match status" value="1"/>
</dbReference>
<name>A7HJ36_FERNB</name>
<protein>
    <submittedName>
        <fullName evidence="4">Iron-containing alcohol dehydrogenase</fullName>
    </submittedName>
</protein>
<keyword evidence="1" id="KW-0560">Oxidoreductase</keyword>
<dbReference type="OrthoDB" id="9804734at2"/>
<dbReference type="GO" id="GO:0004022">
    <property type="term" value="F:alcohol dehydrogenase (NAD+) activity"/>
    <property type="evidence" value="ECO:0007669"/>
    <property type="project" value="TreeGrafter"/>
</dbReference>
<dbReference type="SUPFAM" id="SSF56796">
    <property type="entry name" value="Dehydroquinate synthase-like"/>
    <property type="match status" value="1"/>
</dbReference>
<accession>A7HJ36</accession>
<dbReference type="RefSeq" id="WP_011993242.1">
    <property type="nucleotide sequence ID" value="NC_009718.1"/>
</dbReference>
<dbReference type="InterPro" id="IPR039697">
    <property type="entry name" value="Alcohol_dehydrogenase_Fe"/>
</dbReference>
<reference evidence="4 5" key="2">
    <citation type="journal article" date="2009" name="Proc. Natl. Acad. Sci. U.S.A.">
        <title>On the chimeric nature, thermophilic origin, and phylogenetic placement of the Thermotogales.</title>
        <authorList>
            <person name="Zhaxybayeva O."/>
            <person name="Swithers K.S."/>
            <person name="Lapierre P."/>
            <person name="Fournier G.P."/>
            <person name="Bickhart D.M."/>
            <person name="DeBoy R.T."/>
            <person name="Nelson K.E."/>
            <person name="Nesbo C.L."/>
            <person name="Doolittle W.F."/>
            <person name="Gogarten J.P."/>
            <person name="Noll K.M."/>
        </authorList>
    </citation>
    <scope>NUCLEOTIDE SEQUENCE [LARGE SCALE GENOMIC DNA]</scope>
    <source>
        <strain evidence="5">ATCC 35602 / DSM 5306 / Rt17-B1</strain>
    </source>
</reference>
<dbReference type="eggNOG" id="COG1454">
    <property type="taxonomic scope" value="Bacteria"/>
</dbReference>
<dbReference type="Proteomes" id="UP000002415">
    <property type="component" value="Chromosome"/>
</dbReference>
<dbReference type="PANTHER" id="PTHR11496:SF104">
    <property type="entry name" value="3-DEOXY-ALPHA-D-MANNO-OCTULOSONATE 8-OXIDASE"/>
    <property type="match status" value="1"/>
</dbReference>
<dbReference type="SMR" id="A7HJ36"/>
<evidence type="ECO:0000313" key="5">
    <source>
        <dbReference type="Proteomes" id="UP000002415"/>
    </source>
</evidence>
<dbReference type="InterPro" id="IPR001670">
    <property type="entry name" value="ADH_Fe/GldA"/>
</dbReference>
<evidence type="ECO:0000259" key="2">
    <source>
        <dbReference type="Pfam" id="PF00465"/>
    </source>
</evidence>
<gene>
    <name evidence="4" type="ordered locus">Fnod_0048</name>
</gene>
<dbReference type="KEGG" id="fno:Fnod_0048"/>
<dbReference type="GO" id="GO:0046872">
    <property type="term" value="F:metal ion binding"/>
    <property type="evidence" value="ECO:0007669"/>
    <property type="project" value="InterPro"/>
</dbReference>
<keyword evidence="5" id="KW-1185">Reference proteome</keyword>
<dbReference type="InterPro" id="IPR056798">
    <property type="entry name" value="ADH_Fe_C"/>
</dbReference>
<evidence type="ECO:0000259" key="3">
    <source>
        <dbReference type="Pfam" id="PF25137"/>
    </source>
</evidence>
<dbReference type="HOGENOM" id="CLU_007207_0_0_0"/>
<dbReference type="AlphaFoldDB" id="A7HJ36"/>
<dbReference type="CDD" id="cd08181">
    <property type="entry name" value="PPD-like"/>
    <property type="match status" value="1"/>
</dbReference>
<evidence type="ECO:0000313" key="4">
    <source>
        <dbReference type="EMBL" id="ABS59919.1"/>
    </source>
</evidence>
<dbReference type="FunFam" id="3.40.50.1970:FF:000003">
    <property type="entry name" value="Alcohol dehydrogenase, iron-containing"/>
    <property type="match status" value="1"/>
</dbReference>
<evidence type="ECO:0000256" key="1">
    <source>
        <dbReference type="ARBA" id="ARBA00023002"/>
    </source>
</evidence>
<proteinExistence type="predicted"/>
<dbReference type="Pfam" id="PF00465">
    <property type="entry name" value="Fe-ADH"/>
    <property type="match status" value="1"/>
</dbReference>
<feature type="domain" description="Fe-containing alcohol dehydrogenase-like C-terminal" evidence="3">
    <location>
        <begin position="178"/>
        <end position="347"/>
    </location>
</feature>
<dbReference type="PANTHER" id="PTHR11496">
    <property type="entry name" value="ALCOHOL DEHYDROGENASE"/>
    <property type="match status" value="1"/>
</dbReference>